<dbReference type="Proteomes" id="UP000077248">
    <property type="component" value="Unassembled WGS sequence"/>
</dbReference>
<proteinExistence type="predicted"/>
<evidence type="ECO:0000313" key="1">
    <source>
        <dbReference type="EMBL" id="OAG19598.1"/>
    </source>
</evidence>
<dbReference type="VEuPathDB" id="FungiDB:CC77DRAFT_1071455"/>
<dbReference type="AlphaFoldDB" id="A0A177DJW6"/>
<organism evidence="1 2">
    <name type="scientific">Alternaria alternata</name>
    <name type="common">Alternaria rot fungus</name>
    <name type="synonym">Torula alternata</name>
    <dbReference type="NCBI Taxonomy" id="5599"/>
    <lineage>
        <taxon>Eukaryota</taxon>
        <taxon>Fungi</taxon>
        <taxon>Dikarya</taxon>
        <taxon>Ascomycota</taxon>
        <taxon>Pezizomycotina</taxon>
        <taxon>Dothideomycetes</taxon>
        <taxon>Pleosporomycetidae</taxon>
        <taxon>Pleosporales</taxon>
        <taxon>Pleosporineae</taxon>
        <taxon>Pleosporaceae</taxon>
        <taxon>Alternaria</taxon>
        <taxon>Alternaria sect. Alternaria</taxon>
        <taxon>Alternaria alternata complex</taxon>
    </lineage>
</organism>
<name>A0A177DJW6_ALTAL</name>
<sequence>MANKASQSFRFLDLPAELRIMIYKLMPNYTFRTRYVKRNSNGDTTSSFTIIRYTAPTAMLATCKIIKDETEAIILKTRLQIHPIRVDESHIPLLGSITPRIEADTRALYFLGAEKGPVNTISEWYSRIQTNQHTKFEAAFPTCTYDICSLLTKHGYVMEGGTLEEAARSLVNFVRKSGYYFHIRREGAAYNRILAVALTKGANVETGTTIALDAFGNSVVNRTASPKIFLVAIHTLSTVSAQQESAVRRGIDINLQKRLISGCLLSSPQFFGASHTDKRFKEIHDKFWTEGEWDI</sequence>
<gene>
    <name evidence="1" type="ORF">CC77DRAFT_1071455</name>
</gene>
<reference evidence="1 2" key="1">
    <citation type="submission" date="2016-05" db="EMBL/GenBank/DDBJ databases">
        <title>Comparative analysis of secretome profiles of manganese(II)-oxidizing ascomycete fungi.</title>
        <authorList>
            <consortium name="DOE Joint Genome Institute"/>
            <person name="Zeiner C.A."/>
            <person name="Purvine S.O."/>
            <person name="Zink E.M."/>
            <person name="Wu S."/>
            <person name="Pasa-Tolic L."/>
            <person name="Chaput D.L."/>
            <person name="Haridas S."/>
            <person name="Grigoriev I.V."/>
            <person name="Santelli C.M."/>
            <person name="Hansel C.M."/>
        </authorList>
    </citation>
    <scope>NUCLEOTIDE SEQUENCE [LARGE SCALE GENOMIC DNA]</scope>
    <source>
        <strain evidence="1 2">SRC1lrK2f</strain>
    </source>
</reference>
<keyword evidence="2" id="KW-1185">Reference proteome</keyword>
<dbReference type="RefSeq" id="XP_018385019.1">
    <property type="nucleotide sequence ID" value="XM_018529125.1"/>
</dbReference>
<evidence type="ECO:0000313" key="2">
    <source>
        <dbReference type="Proteomes" id="UP000077248"/>
    </source>
</evidence>
<dbReference type="GeneID" id="29114719"/>
<accession>A0A177DJW6</accession>
<dbReference type="KEGG" id="aalt:CC77DRAFT_1071455"/>
<protein>
    <submittedName>
        <fullName evidence="1">Uncharacterized protein</fullName>
    </submittedName>
</protein>
<dbReference type="EMBL" id="KV441480">
    <property type="protein sequence ID" value="OAG19598.1"/>
    <property type="molecule type" value="Genomic_DNA"/>
</dbReference>